<evidence type="ECO:0000259" key="1">
    <source>
        <dbReference type="Pfam" id="PF03108"/>
    </source>
</evidence>
<dbReference type="EMBL" id="CM018049">
    <property type="protein sequence ID" value="KAA8519515.1"/>
    <property type="molecule type" value="Genomic_DNA"/>
</dbReference>
<organism evidence="3 4">
    <name type="scientific">Nyssa sinensis</name>
    <dbReference type="NCBI Taxonomy" id="561372"/>
    <lineage>
        <taxon>Eukaryota</taxon>
        <taxon>Viridiplantae</taxon>
        <taxon>Streptophyta</taxon>
        <taxon>Embryophyta</taxon>
        <taxon>Tracheophyta</taxon>
        <taxon>Spermatophyta</taxon>
        <taxon>Magnoliopsida</taxon>
        <taxon>eudicotyledons</taxon>
        <taxon>Gunneridae</taxon>
        <taxon>Pentapetalae</taxon>
        <taxon>asterids</taxon>
        <taxon>Cornales</taxon>
        <taxon>Nyssaceae</taxon>
        <taxon>Nyssa</taxon>
    </lineage>
</organism>
<protein>
    <submittedName>
        <fullName evidence="3">Uncharacterized protein</fullName>
    </submittedName>
</protein>
<evidence type="ECO:0000313" key="4">
    <source>
        <dbReference type="Proteomes" id="UP000325577"/>
    </source>
</evidence>
<evidence type="ECO:0000259" key="2">
    <source>
        <dbReference type="Pfam" id="PF10551"/>
    </source>
</evidence>
<keyword evidence="4" id="KW-1185">Reference proteome</keyword>
<sequence length="470" mass="52867">MEIRNDDDLLKMFELYSSARQIDIYIEIEDIISQVTQVTGVDVNVGAGSFQVGDSGSGQFGGSGLGQVGGSRLRPSYVAGSEEYDQFYKDIDEIIGFANDCYNDLNSDSLDESYEVSDYNGDKDVVYSMSDFGVKNEDDVENEMGVDNLGDVNDSNELSAYLSYDTCGSLSSEDVDIQAEKIHKAMKCKTFQFKEWEKIQVQAGMVFDNVDKFREALKDYVIQEGFQIIRDKNEKSRFTAHYGERGCKWRIHATPMIDGITYKIKKYCKDHSCIRNPRNVEANSSWIAKKLAKRNALEEVEGSHAKSYGKLPNYVVDVKRSNRGSIAKVECDKINIDVLTTFKRIFICMEAMRNGFLIGCRPFMQLDGCHLKGPFGGVLLATVRLDGNNGIFPVAYAVVEIERRDSWSFFLNYLQLNIGALVDNKPLTFMSDGQKVLNMQLLNISLVQSVVDVVDISITTSNPSFWDFFG</sequence>
<dbReference type="InterPro" id="IPR018289">
    <property type="entry name" value="MULE_transposase_dom"/>
</dbReference>
<dbReference type="Pfam" id="PF10551">
    <property type="entry name" value="MULE"/>
    <property type="match status" value="1"/>
</dbReference>
<feature type="domain" description="Transposase MuDR plant" evidence="1">
    <location>
        <begin position="199"/>
        <end position="254"/>
    </location>
</feature>
<dbReference type="PANTHER" id="PTHR31973:SF187">
    <property type="entry name" value="MUTATOR TRANSPOSASE MUDRA PROTEIN"/>
    <property type="match status" value="1"/>
</dbReference>
<evidence type="ECO:0000313" key="3">
    <source>
        <dbReference type="EMBL" id="KAA8519515.1"/>
    </source>
</evidence>
<reference evidence="3 4" key="1">
    <citation type="submission" date="2019-09" db="EMBL/GenBank/DDBJ databases">
        <title>A chromosome-level genome assembly of the Chinese tupelo Nyssa sinensis.</title>
        <authorList>
            <person name="Yang X."/>
            <person name="Kang M."/>
            <person name="Yang Y."/>
            <person name="Xiong H."/>
            <person name="Wang M."/>
            <person name="Zhang Z."/>
            <person name="Wang Z."/>
            <person name="Wu H."/>
            <person name="Ma T."/>
            <person name="Liu J."/>
            <person name="Xi Z."/>
        </authorList>
    </citation>
    <scope>NUCLEOTIDE SEQUENCE [LARGE SCALE GENOMIC DNA]</scope>
    <source>
        <strain evidence="3">J267</strain>
        <tissue evidence="3">Leaf</tissue>
    </source>
</reference>
<dbReference type="Proteomes" id="UP000325577">
    <property type="component" value="Linkage Group LG6"/>
</dbReference>
<dbReference type="InterPro" id="IPR004332">
    <property type="entry name" value="Transposase_MuDR"/>
</dbReference>
<gene>
    <name evidence="3" type="ORF">F0562_013771</name>
</gene>
<proteinExistence type="predicted"/>
<dbReference type="AlphaFoldDB" id="A0A5J4ZLN2"/>
<dbReference type="Pfam" id="PF03108">
    <property type="entry name" value="DBD_Tnp_Mut"/>
    <property type="match status" value="1"/>
</dbReference>
<dbReference type="OrthoDB" id="683469at2759"/>
<name>A0A5J4ZLN2_9ASTE</name>
<accession>A0A5J4ZLN2</accession>
<feature type="domain" description="MULE transposase" evidence="2">
    <location>
        <begin position="364"/>
        <end position="438"/>
    </location>
</feature>
<dbReference type="PANTHER" id="PTHR31973">
    <property type="entry name" value="POLYPROTEIN, PUTATIVE-RELATED"/>
    <property type="match status" value="1"/>
</dbReference>